<keyword evidence="1" id="KW-0805">Transcription regulation</keyword>
<dbReference type="PANTHER" id="PTHR46796:SF6">
    <property type="entry name" value="ARAC SUBFAMILY"/>
    <property type="match status" value="1"/>
</dbReference>
<dbReference type="AlphaFoldDB" id="A0A1I4G8B5"/>
<dbReference type="InterPro" id="IPR035418">
    <property type="entry name" value="AraC-bd_2"/>
</dbReference>
<dbReference type="RefSeq" id="WP_092037202.1">
    <property type="nucleotide sequence ID" value="NZ_FOTK01000002.1"/>
</dbReference>
<gene>
    <name evidence="5" type="ORF">SAMN05192568_1002264</name>
</gene>
<feature type="domain" description="HTH araC/xylS-type" evidence="4">
    <location>
        <begin position="212"/>
        <end position="313"/>
    </location>
</feature>
<evidence type="ECO:0000313" key="5">
    <source>
        <dbReference type="EMBL" id="SFL26318.1"/>
    </source>
</evidence>
<evidence type="ECO:0000256" key="3">
    <source>
        <dbReference type="ARBA" id="ARBA00023163"/>
    </source>
</evidence>
<dbReference type="GO" id="GO:0003700">
    <property type="term" value="F:DNA-binding transcription factor activity"/>
    <property type="evidence" value="ECO:0007669"/>
    <property type="project" value="InterPro"/>
</dbReference>
<name>A0A1I4G8B5_9HYPH</name>
<dbReference type="SMART" id="SM00342">
    <property type="entry name" value="HTH_ARAC"/>
    <property type="match status" value="1"/>
</dbReference>
<dbReference type="PANTHER" id="PTHR46796">
    <property type="entry name" value="HTH-TYPE TRANSCRIPTIONAL ACTIVATOR RHAS-RELATED"/>
    <property type="match status" value="1"/>
</dbReference>
<dbReference type="InterPro" id="IPR020449">
    <property type="entry name" value="Tscrpt_reg_AraC-type_HTH"/>
</dbReference>
<dbReference type="EMBL" id="FOTK01000002">
    <property type="protein sequence ID" value="SFL26318.1"/>
    <property type="molecule type" value="Genomic_DNA"/>
</dbReference>
<evidence type="ECO:0000313" key="6">
    <source>
        <dbReference type="Proteomes" id="UP000199048"/>
    </source>
</evidence>
<dbReference type="GO" id="GO:0043565">
    <property type="term" value="F:sequence-specific DNA binding"/>
    <property type="evidence" value="ECO:0007669"/>
    <property type="project" value="InterPro"/>
</dbReference>
<dbReference type="InterPro" id="IPR018060">
    <property type="entry name" value="HTH_AraC"/>
</dbReference>
<proteinExistence type="predicted"/>
<reference evidence="6" key="1">
    <citation type="submission" date="2016-10" db="EMBL/GenBank/DDBJ databases">
        <authorList>
            <person name="Varghese N."/>
            <person name="Submissions S."/>
        </authorList>
    </citation>
    <scope>NUCLEOTIDE SEQUENCE [LARGE SCALE GENOMIC DNA]</scope>
    <source>
        <strain evidence="6">BL36</strain>
    </source>
</reference>
<evidence type="ECO:0000259" key="4">
    <source>
        <dbReference type="PROSITE" id="PS01124"/>
    </source>
</evidence>
<organism evidence="5 6">
    <name type="scientific">Methylobacterium pseudosasicola</name>
    <dbReference type="NCBI Taxonomy" id="582667"/>
    <lineage>
        <taxon>Bacteria</taxon>
        <taxon>Pseudomonadati</taxon>
        <taxon>Pseudomonadota</taxon>
        <taxon>Alphaproteobacteria</taxon>
        <taxon>Hyphomicrobiales</taxon>
        <taxon>Methylobacteriaceae</taxon>
        <taxon>Methylobacterium</taxon>
    </lineage>
</organism>
<keyword evidence="3" id="KW-0804">Transcription</keyword>
<sequence>MKLLFSSEKIPIHTRFKRWRETLEEQRLPLEQKQLDTAPFEAKLEVATLGPLTMTRVSEGPLRSEATPGSIRRLGDEDCISVGFTLAGVTTVQQRDRVSTQRQGDLVVIEHQPTVMTTSPGNQSLYLKMPRERLESALGPARRYAALNLGADMATTTLAMSFFEELSRMHHRLDPVTVDRMGSIGVDLIVASIAERMARDVPLPLSGSVLVQRAKAYVEAHLGDPDLDPRHLAAAVGVSLHRLEDLFHERGQQVSDWIWQRRLEVAADRLADPACAHLTLGTVAGGCGFGNRTHFSRRFKARFGLAPSEFRHAVGLGTR</sequence>
<dbReference type="Pfam" id="PF14525">
    <property type="entry name" value="AraC_binding_2"/>
    <property type="match status" value="1"/>
</dbReference>
<dbReference type="Gene3D" id="1.10.10.60">
    <property type="entry name" value="Homeodomain-like"/>
    <property type="match status" value="1"/>
</dbReference>
<dbReference type="OrthoDB" id="110167at2"/>
<keyword evidence="6" id="KW-1185">Reference proteome</keyword>
<protein>
    <submittedName>
        <fullName evidence="5">AraC-type DNA-binding protein</fullName>
    </submittedName>
</protein>
<accession>A0A1I4G8B5</accession>
<dbReference type="InterPro" id="IPR009057">
    <property type="entry name" value="Homeodomain-like_sf"/>
</dbReference>
<dbReference type="PROSITE" id="PS01124">
    <property type="entry name" value="HTH_ARAC_FAMILY_2"/>
    <property type="match status" value="1"/>
</dbReference>
<dbReference type="InterPro" id="IPR050204">
    <property type="entry name" value="AraC_XylS_family_regulators"/>
</dbReference>
<dbReference type="Proteomes" id="UP000199048">
    <property type="component" value="Unassembled WGS sequence"/>
</dbReference>
<keyword evidence="2 5" id="KW-0238">DNA-binding</keyword>
<evidence type="ECO:0000256" key="2">
    <source>
        <dbReference type="ARBA" id="ARBA00023125"/>
    </source>
</evidence>
<dbReference type="STRING" id="582667.SAMN05192568_1002264"/>
<dbReference type="PRINTS" id="PR00032">
    <property type="entry name" value="HTHARAC"/>
</dbReference>
<dbReference type="Pfam" id="PF12833">
    <property type="entry name" value="HTH_18"/>
    <property type="match status" value="1"/>
</dbReference>
<evidence type="ECO:0000256" key="1">
    <source>
        <dbReference type="ARBA" id="ARBA00023015"/>
    </source>
</evidence>
<dbReference type="SUPFAM" id="SSF46689">
    <property type="entry name" value="Homeodomain-like"/>
    <property type="match status" value="1"/>
</dbReference>